<keyword evidence="2" id="KW-0720">Serine protease</keyword>
<dbReference type="CDD" id="cd00190">
    <property type="entry name" value="Tryp_SPc"/>
    <property type="match status" value="1"/>
</dbReference>
<dbReference type="STRING" id="2018661.A0A2A2LUG7"/>
<dbReference type="InterPro" id="IPR001254">
    <property type="entry name" value="Trypsin_dom"/>
</dbReference>
<dbReference type="Proteomes" id="UP000218231">
    <property type="component" value="Unassembled WGS sequence"/>
</dbReference>
<dbReference type="PROSITE" id="PS00135">
    <property type="entry name" value="TRYPSIN_SER"/>
    <property type="match status" value="1"/>
</dbReference>
<keyword evidence="2" id="KW-0645">Protease</keyword>
<evidence type="ECO:0000313" key="6">
    <source>
        <dbReference type="EMBL" id="PAV89833.1"/>
    </source>
</evidence>
<dbReference type="PROSITE" id="PS00134">
    <property type="entry name" value="TRYPSIN_HIS"/>
    <property type="match status" value="1"/>
</dbReference>
<dbReference type="InterPro" id="IPR033116">
    <property type="entry name" value="TRYPSIN_SER"/>
</dbReference>
<dbReference type="SUPFAM" id="SSF50494">
    <property type="entry name" value="Trypsin-like serine proteases"/>
    <property type="match status" value="1"/>
</dbReference>
<evidence type="ECO:0000256" key="1">
    <source>
        <dbReference type="ARBA" id="ARBA00023157"/>
    </source>
</evidence>
<protein>
    <recommendedName>
        <fullName evidence="5">Peptidase S1 domain-containing protein</fullName>
    </recommendedName>
</protein>
<feature type="chain" id="PRO_5012381097" description="Peptidase S1 domain-containing protein" evidence="4">
    <location>
        <begin position="18"/>
        <end position="354"/>
    </location>
</feature>
<gene>
    <name evidence="6" type="ORF">WR25_13853</name>
</gene>
<dbReference type="Gene3D" id="2.40.10.10">
    <property type="entry name" value="Trypsin-like serine proteases"/>
    <property type="match status" value="1"/>
</dbReference>
<keyword evidence="1" id="KW-1015">Disulfide bond</keyword>
<dbReference type="EMBL" id="LIAE01006426">
    <property type="protein sequence ID" value="PAV89833.1"/>
    <property type="molecule type" value="Genomic_DNA"/>
</dbReference>
<dbReference type="InterPro" id="IPR001314">
    <property type="entry name" value="Peptidase_S1A"/>
</dbReference>
<dbReference type="Pfam" id="PF00089">
    <property type="entry name" value="Trypsin"/>
    <property type="match status" value="1"/>
</dbReference>
<sequence>MLILFILSCIFLIPANCQQCGAGSGDERSFARKIFAGVKGSPEDFPWLARILYRWGNQHCGGVLIDNNIVLTAAHCVDKKRFKEEYLIVIVRGKTQKIVEIIEHPDYNYDEIDYDISLIVLANEMNKVNQTKSICLPVTRPIEKSICVIAGWGQYREGKFYPYNYHEELLPIVPMNNCNNKSAYDGELNEETQLCAGYMTKSAKLAPGVCNGDSGSPLMCFKSGKWEVQGIASKSRACGSATFPGVFTYVKAFVPWIRSNLAVLKRPSTVSQFDEPNDYSKSPFYLKSKLSLTKKQSPKKSEPPSYQKYLPKDDSKFYSESSEYAEPENDVESVKIHKRDPEPYPDYESEEEYR</sequence>
<dbReference type="InterPro" id="IPR009003">
    <property type="entry name" value="Peptidase_S1_PA"/>
</dbReference>
<evidence type="ECO:0000259" key="5">
    <source>
        <dbReference type="PROSITE" id="PS50240"/>
    </source>
</evidence>
<dbReference type="PANTHER" id="PTHR24252:SF7">
    <property type="entry name" value="HYALIN"/>
    <property type="match status" value="1"/>
</dbReference>
<keyword evidence="2" id="KW-0378">Hydrolase</keyword>
<dbReference type="InterPro" id="IPR043504">
    <property type="entry name" value="Peptidase_S1_PA_chymotrypsin"/>
</dbReference>
<dbReference type="GO" id="GO:0004252">
    <property type="term" value="F:serine-type endopeptidase activity"/>
    <property type="evidence" value="ECO:0007669"/>
    <property type="project" value="InterPro"/>
</dbReference>
<dbReference type="InterPro" id="IPR018114">
    <property type="entry name" value="TRYPSIN_HIS"/>
</dbReference>
<reference evidence="6 7" key="1">
    <citation type="journal article" date="2017" name="Curr. Biol.">
        <title>Genome architecture and evolution of a unichromosomal asexual nematode.</title>
        <authorList>
            <person name="Fradin H."/>
            <person name="Zegar C."/>
            <person name="Gutwein M."/>
            <person name="Lucas J."/>
            <person name="Kovtun M."/>
            <person name="Corcoran D."/>
            <person name="Baugh L.R."/>
            <person name="Kiontke K."/>
            <person name="Gunsalus K."/>
            <person name="Fitch D.H."/>
            <person name="Piano F."/>
        </authorList>
    </citation>
    <scope>NUCLEOTIDE SEQUENCE [LARGE SCALE GENOMIC DNA]</scope>
    <source>
        <strain evidence="6">PF1309</strain>
    </source>
</reference>
<organism evidence="6 7">
    <name type="scientific">Diploscapter pachys</name>
    <dbReference type="NCBI Taxonomy" id="2018661"/>
    <lineage>
        <taxon>Eukaryota</taxon>
        <taxon>Metazoa</taxon>
        <taxon>Ecdysozoa</taxon>
        <taxon>Nematoda</taxon>
        <taxon>Chromadorea</taxon>
        <taxon>Rhabditida</taxon>
        <taxon>Rhabditina</taxon>
        <taxon>Rhabditomorpha</taxon>
        <taxon>Rhabditoidea</taxon>
        <taxon>Rhabditidae</taxon>
        <taxon>Diploscapter</taxon>
    </lineage>
</organism>
<evidence type="ECO:0000256" key="3">
    <source>
        <dbReference type="SAM" id="MobiDB-lite"/>
    </source>
</evidence>
<feature type="signal peptide" evidence="4">
    <location>
        <begin position="1"/>
        <end position="17"/>
    </location>
</feature>
<dbReference type="OrthoDB" id="5912168at2759"/>
<evidence type="ECO:0000256" key="2">
    <source>
        <dbReference type="RuleBase" id="RU363034"/>
    </source>
</evidence>
<keyword evidence="4" id="KW-0732">Signal</keyword>
<dbReference type="PANTHER" id="PTHR24252">
    <property type="entry name" value="ACROSIN-RELATED"/>
    <property type="match status" value="1"/>
</dbReference>
<evidence type="ECO:0000313" key="7">
    <source>
        <dbReference type="Proteomes" id="UP000218231"/>
    </source>
</evidence>
<dbReference type="PROSITE" id="PS50240">
    <property type="entry name" value="TRYPSIN_DOM"/>
    <property type="match status" value="1"/>
</dbReference>
<dbReference type="SMART" id="SM00020">
    <property type="entry name" value="Tryp_SPc"/>
    <property type="match status" value="1"/>
</dbReference>
<dbReference type="PRINTS" id="PR00722">
    <property type="entry name" value="CHYMOTRYPSIN"/>
</dbReference>
<name>A0A2A2LUG7_9BILA</name>
<feature type="region of interest" description="Disordered" evidence="3">
    <location>
        <begin position="293"/>
        <end position="354"/>
    </location>
</feature>
<dbReference type="GO" id="GO:0006508">
    <property type="term" value="P:proteolysis"/>
    <property type="evidence" value="ECO:0007669"/>
    <property type="project" value="UniProtKB-KW"/>
</dbReference>
<comment type="caution">
    <text evidence="6">The sequence shown here is derived from an EMBL/GenBank/DDBJ whole genome shotgun (WGS) entry which is preliminary data.</text>
</comment>
<accession>A0A2A2LUG7</accession>
<dbReference type="AlphaFoldDB" id="A0A2A2LUG7"/>
<keyword evidence="7" id="KW-1185">Reference proteome</keyword>
<proteinExistence type="predicted"/>
<feature type="compositionally biased region" description="Acidic residues" evidence="3">
    <location>
        <begin position="343"/>
        <end position="354"/>
    </location>
</feature>
<feature type="domain" description="Peptidase S1" evidence="5">
    <location>
        <begin position="34"/>
        <end position="262"/>
    </location>
</feature>
<feature type="compositionally biased region" description="Basic and acidic residues" evidence="3">
    <location>
        <begin position="332"/>
        <end position="342"/>
    </location>
</feature>
<evidence type="ECO:0000256" key="4">
    <source>
        <dbReference type="SAM" id="SignalP"/>
    </source>
</evidence>